<evidence type="ECO:0000256" key="4">
    <source>
        <dbReference type="ARBA" id="ARBA00022490"/>
    </source>
</evidence>
<dbReference type="OrthoDB" id="547031at2759"/>
<dbReference type="InterPro" id="IPR053822">
    <property type="entry name" value="SDE2-like_dom"/>
</dbReference>
<evidence type="ECO:0000256" key="8">
    <source>
        <dbReference type="ARBA" id="ARBA00023306"/>
    </source>
</evidence>
<dbReference type="EMBL" id="MBFR01000025">
    <property type="protein sequence ID" value="PVU96740.1"/>
    <property type="molecule type" value="Genomic_DNA"/>
</dbReference>
<comment type="caution">
    <text evidence="10">The sequence shown here is derived from an EMBL/GenBank/DDBJ whole genome shotgun (WGS) entry which is preliminary data.</text>
</comment>
<evidence type="ECO:0000256" key="5">
    <source>
        <dbReference type="ARBA" id="ARBA00022664"/>
    </source>
</evidence>
<evidence type="ECO:0000256" key="2">
    <source>
        <dbReference type="ARBA" id="ARBA00004496"/>
    </source>
</evidence>
<organism evidence="10 11">
    <name type="scientific">Smittium simulii</name>
    <dbReference type="NCBI Taxonomy" id="133385"/>
    <lineage>
        <taxon>Eukaryota</taxon>
        <taxon>Fungi</taxon>
        <taxon>Fungi incertae sedis</taxon>
        <taxon>Zoopagomycota</taxon>
        <taxon>Kickxellomycotina</taxon>
        <taxon>Harpellomycetes</taxon>
        <taxon>Harpellales</taxon>
        <taxon>Legeriomycetaceae</taxon>
        <taxon>Smittium</taxon>
    </lineage>
</organism>
<dbReference type="PANTHER" id="PTHR12786:SF1">
    <property type="entry name" value="SPLICING REGULATOR SDE2"/>
    <property type="match status" value="1"/>
</dbReference>
<evidence type="ECO:0000259" key="9">
    <source>
        <dbReference type="Pfam" id="PF22782"/>
    </source>
</evidence>
<keyword evidence="4" id="KW-0963">Cytoplasm</keyword>
<dbReference type="GO" id="GO:0006397">
    <property type="term" value="P:mRNA processing"/>
    <property type="evidence" value="ECO:0007669"/>
    <property type="project" value="UniProtKB-KW"/>
</dbReference>
<keyword evidence="6" id="KW-0508">mRNA splicing</keyword>
<protein>
    <recommendedName>
        <fullName evidence="9">SDE2-like domain-containing protein</fullName>
    </recommendedName>
</protein>
<comment type="subcellular location">
    <subcellularLocation>
        <location evidence="2">Cytoplasm</location>
    </subcellularLocation>
    <subcellularLocation>
        <location evidence="1">Nucleus</location>
    </subcellularLocation>
</comment>
<keyword evidence="11" id="KW-1185">Reference proteome</keyword>
<evidence type="ECO:0000256" key="6">
    <source>
        <dbReference type="ARBA" id="ARBA00023187"/>
    </source>
</evidence>
<dbReference type="GO" id="GO:0005737">
    <property type="term" value="C:cytoplasm"/>
    <property type="evidence" value="ECO:0007669"/>
    <property type="project" value="UniProtKB-SubCell"/>
</dbReference>
<name>A0A2T9YWM3_9FUNG</name>
<reference evidence="10 11" key="1">
    <citation type="journal article" date="2018" name="MBio">
        <title>Comparative Genomics Reveals the Core Gene Toolbox for the Fungus-Insect Symbiosis.</title>
        <authorList>
            <person name="Wang Y."/>
            <person name="Stata M."/>
            <person name="Wang W."/>
            <person name="Stajich J.E."/>
            <person name="White M.M."/>
            <person name="Moncalvo J.M."/>
        </authorList>
    </citation>
    <scope>NUCLEOTIDE SEQUENCE [LARGE SCALE GENOMIC DNA]</scope>
    <source>
        <strain evidence="10 11">SWE-8-4</strain>
    </source>
</reference>
<proteinExistence type="inferred from homology"/>
<evidence type="ECO:0000313" key="11">
    <source>
        <dbReference type="Proteomes" id="UP000245383"/>
    </source>
</evidence>
<dbReference type="Pfam" id="PF22782">
    <property type="entry name" value="SDE2"/>
    <property type="match status" value="1"/>
</dbReference>
<dbReference type="AlphaFoldDB" id="A0A2T9YWM3"/>
<dbReference type="InterPro" id="IPR051421">
    <property type="entry name" value="RNA_Proc_DNA_Dmg_Regulator"/>
</dbReference>
<keyword evidence="8" id="KW-0131">Cell cycle</keyword>
<dbReference type="PANTHER" id="PTHR12786">
    <property type="entry name" value="SPLICING FACTOR SF3A-RELATED"/>
    <property type="match status" value="1"/>
</dbReference>
<dbReference type="GO" id="GO:0005634">
    <property type="term" value="C:nucleus"/>
    <property type="evidence" value="ECO:0007669"/>
    <property type="project" value="UniProtKB-SubCell"/>
</dbReference>
<evidence type="ECO:0000256" key="3">
    <source>
        <dbReference type="ARBA" id="ARBA00008726"/>
    </source>
</evidence>
<sequence length="115" mass="12932">MGGKGGFGSMLRAQGGKMSSKKITNFDSCRDLSGRRLATIKAADSISKSLELAEEVEQKKKERLKRKIEKGLKDYSNKKVFLDDAAFEKEISKNEKKTRKITQNGLIFNLLLFSQ</sequence>
<gene>
    <name evidence="10" type="ORF">BB561_001000</name>
</gene>
<comment type="similarity">
    <text evidence="3">Belongs to the SDE2 family.</text>
</comment>
<evidence type="ECO:0000256" key="1">
    <source>
        <dbReference type="ARBA" id="ARBA00004123"/>
    </source>
</evidence>
<evidence type="ECO:0000313" key="10">
    <source>
        <dbReference type="EMBL" id="PVU96740.1"/>
    </source>
</evidence>
<keyword evidence="5" id="KW-0507">mRNA processing</keyword>
<keyword evidence="7" id="KW-0539">Nucleus</keyword>
<dbReference type="STRING" id="133385.A0A2T9YWM3"/>
<dbReference type="GO" id="GO:0008380">
    <property type="term" value="P:RNA splicing"/>
    <property type="evidence" value="ECO:0007669"/>
    <property type="project" value="UniProtKB-KW"/>
</dbReference>
<feature type="domain" description="SDE2-like" evidence="9">
    <location>
        <begin position="2"/>
        <end position="102"/>
    </location>
</feature>
<evidence type="ECO:0000256" key="7">
    <source>
        <dbReference type="ARBA" id="ARBA00023242"/>
    </source>
</evidence>
<accession>A0A2T9YWM3</accession>
<dbReference type="Proteomes" id="UP000245383">
    <property type="component" value="Unassembled WGS sequence"/>
</dbReference>